<reference evidence="3" key="1">
    <citation type="submission" date="2017-01" db="EMBL/GenBank/DDBJ databases">
        <title>Comparative genomics of anhydrobiosis in the tardigrade Hypsibius dujardini.</title>
        <authorList>
            <person name="Yoshida Y."/>
            <person name="Koutsovoulos G."/>
            <person name="Laetsch D."/>
            <person name="Stevens L."/>
            <person name="Kumar S."/>
            <person name="Horikawa D."/>
            <person name="Ishino K."/>
            <person name="Komine S."/>
            <person name="Tomita M."/>
            <person name="Blaxter M."/>
            <person name="Arakawa K."/>
        </authorList>
    </citation>
    <scope>NUCLEOTIDE SEQUENCE [LARGE SCALE GENOMIC DNA]</scope>
    <source>
        <strain evidence="3">Z151</strain>
    </source>
</reference>
<evidence type="ECO:0000313" key="3">
    <source>
        <dbReference type="Proteomes" id="UP000192578"/>
    </source>
</evidence>
<evidence type="ECO:0000256" key="1">
    <source>
        <dbReference type="SAM" id="MobiDB-lite"/>
    </source>
</evidence>
<proteinExistence type="predicted"/>
<protein>
    <recommendedName>
        <fullName evidence="4">Ubiquitin-like protease family profile domain-containing protein</fullName>
    </recommendedName>
</protein>
<dbReference type="Proteomes" id="UP000192578">
    <property type="component" value="Unassembled WGS sequence"/>
</dbReference>
<gene>
    <name evidence="2" type="ORF">BV898_02092</name>
</gene>
<comment type="caution">
    <text evidence="2">The sequence shown here is derived from an EMBL/GenBank/DDBJ whole genome shotgun (WGS) entry which is preliminary data.</text>
</comment>
<feature type="region of interest" description="Disordered" evidence="1">
    <location>
        <begin position="1054"/>
        <end position="1075"/>
    </location>
</feature>
<organism evidence="2 3">
    <name type="scientific">Hypsibius exemplaris</name>
    <name type="common">Freshwater tardigrade</name>
    <dbReference type="NCBI Taxonomy" id="2072580"/>
    <lineage>
        <taxon>Eukaryota</taxon>
        <taxon>Metazoa</taxon>
        <taxon>Ecdysozoa</taxon>
        <taxon>Tardigrada</taxon>
        <taxon>Eutardigrada</taxon>
        <taxon>Parachela</taxon>
        <taxon>Hypsibioidea</taxon>
        <taxon>Hypsibiidae</taxon>
        <taxon>Hypsibius</taxon>
    </lineage>
</organism>
<feature type="compositionally biased region" description="Polar residues" evidence="1">
    <location>
        <begin position="1001"/>
        <end position="1010"/>
    </location>
</feature>
<evidence type="ECO:0008006" key="4">
    <source>
        <dbReference type="Google" id="ProtNLM"/>
    </source>
</evidence>
<feature type="region of interest" description="Disordered" evidence="1">
    <location>
        <begin position="972"/>
        <end position="1020"/>
    </location>
</feature>
<dbReference type="Gene3D" id="2.20.25.240">
    <property type="match status" value="1"/>
</dbReference>
<dbReference type="AlphaFoldDB" id="A0A1W0XA03"/>
<dbReference type="PANTHER" id="PTHR34718">
    <property type="entry name" value="PHD-TYPE DOMAIN-CONTAINING PROTEIN"/>
    <property type="match status" value="1"/>
</dbReference>
<dbReference type="InterPro" id="IPR038765">
    <property type="entry name" value="Papain-like_cys_pep_sf"/>
</dbReference>
<keyword evidence="3" id="KW-1185">Reference proteome</keyword>
<name>A0A1W0XA03_HYPEX</name>
<dbReference type="Gene3D" id="3.40.395.10">
    <property type="entry name" value="Adenoviral Proteinase, Chain A"/>
    <property type="match status" value="1"/>
</dbReference>
<sequence>MEENGLVFIRTKRNTLAIIYQGYFHTRSGKDKTSQTRTEKDAVANFICGWRDTYPCRGRVRVDLSTQPRKLLQFWRHSHDPDEDRCTLQTLRDNMNTIEVLCPDKSPTTIYKEQLEEARALGREHLFPPPGASSSLRRRRLEHKKSLKRLHCTHYENLGCLCKEASSFSEGSSMPIAGSVILQRPIWALLRTGIMINTMDCLDPSSERVTMIEMKDASMRELLQLLSSIWREAGPDFNITQLTSNVYFQSQRSATCLPLTFEEDWVDVAIPLHKMVAAGTGTECLFVDVYAAALGADQNSGRFQLSMERWCHSDMVRIMKMLRGSQKLRGPARKSDVSFTTEDIYNNTLIALATEFGQLFLDCRIGKLLVLSYQQSSRYVRHIALSHAERVVPTCKLTASSCQVDVDYTSCGSSRPTNPNYTYASEYRPNEQRGSRLSISDLLDRALEVDTYPGAEEYHNYQVIEKPTHLVMQSPELINPRPKYVTVEQLKGEMELFRRGNTDPTETARYLGQIAHHKITNNPDESCKQQPAPYRLIGVYCNCCGAWVKASQLPEGYGSLESPTRQPSLTELLFFDTLSQEFKDAIYTADLRDALADISDGYRPTLETIAGDDAAPMVPGHFHDIPFVYELIEAEPEDSSSAIVAEINVVEVKDPAQTDKVLCTAVIARIDRAIELLLKVFCGSGMEAVNEKWLGAAKEPSPRFPFLPGVLKADHINAAMDTLARPEKEELYLALRSAHHHALQCISADAWVEVAKRLGHPVYLGDGVAEHATWIYYDEYRLTLKTRMKLSLPEWIDDDVINTAQSILRRVTIIHFAGVHYSKRLATANNRQVQLLFVNGNHWVTLSNIHEVNPNDVTIYDTMPPHHSSAVFKIQVASVFRVNADDVNLNWPPMVHQPNSNDCAAFAIAASVAVAFGDRPENMNFDPEMIRSHLLACLQRKTFDRFPTRATRETEGRSSGMVLSRIIPVKGSGEHSRLSNYSPQHDQARYPSFSDRASPAVSVSRTSDLTTPPAVRNAEGDSVSSWSFSASFNSVNLPRETSVSSTKYFASDAVSPRRSQTAASPGPVTITKSGTEVKPDDQVWFEYGCV</sequence>
<evidence type="ECO:0000313" key="2">
    <source>
        <dbReference type="EMBL" id="OQV24142.1"/>
    </source>
</evidence>
<dbReference type="PANTHER" id="PTHR34718:SF2">
    <property type="entry name" value="PHD-TYPE DOMAIN-CONTAINING PROTEIN"/>
    <property type="match status" value="1"/>
</dbReference>
<accession>A0A1W0XA03</accession>
<dbReference type="SUPFAM" id="SSF54001">
    <property type="entry name" value="Cysteine proteinases"/>
    <property type="match status" value="1"/>
</dbReference>
<dbReference type="OrthoDB" id="5978840at2759"/>
<dbReference type="EMBL" id="MTYJ01000008">
    <property type="protein sequence ID" value="OQV24142.1"/>
    <property type="molecule type" value="Genomic_DNA"/>
</dbReference>